<feature type="compositionally biased region" description="Basic and acidic residues" evidence="1">
    <location>
        <begin position="18"/>
        <end position="31"/>
    </location>
</feature>
<accession>A0A1S9RY38</accession>
<feature type="region of interest" description="Disordered" evidence="1">
    <location>
        <begin position="1"/>
        <end position="31"/>
    </location>
</feature>
<name>A0A1S9RY38_PENBI</name>
<dbReference type="Proteomes" id="UP000190744">
    <property type="component" value="Unassembled WGS sequence"/>
</dbReference>
<protein>
    <submittedName>
        <fullName evidence="2">Uncharacterized protein</fullName>
    </submittedName>
</protein>
<sequence>MRDGRGIGGEEAGVEAADAARRGDRACDQEQARRIGQQARVGERRPRTVELGLLLDLAAEAEPGLFTGFADRGIGERARAAGRDLRAALQQIGFELRRDRRCDRHAVVGLVDAAAGEDEFARHEHHLVVTLADQHLRLGAGTVDQDQRRGVLGRKYA</sequence>
<gene>
    <name evidence="2" type="ORF">PEBR_04025</name>
</gene>
<comment type="caution">
    <text evidence="2">The sequence shown here is derived from an EMBL/GenBank/DDBJ whole genome shotgun (WGS) entry which is preliminary data.</text>
</comment>
<proteinExistence type="predicted"/>
<dbReference type="AlphaFoldDB" id="A0A1S9RY38"/>
<reference evidence="3" key="1">
    <citation type="submission" date="2015-09" db="EMBL/GenBank/DDBJ databases">
        <authorList>
            <person name="Fill T.P."/>
            <person name="Baretta J.F."/>
            <person name="de Almeida L.G."/>
            <person name="Rocha M."/>
            <person name="de Souza D.H."/>
            <person name="Malavazi I."/>
            <person name="Cerdeira L.T."/>
            <person name="Hong H."/>
            <person name="Samborskyy M."/>
            <person name="de Vasconcelos A.T."/>
            <person name="Leadlay P."/>
            <person name="Rodrigues-Filho E."/>
        </authorList>
    </citation>
    <scope>NUCLEOTIDE SEQUENCE [LARGE SCALE GENOMIC DNA]</scope>
    <source>
        <strain evidence="3">LaBioMMi 136</strain>
    </source>
</reference>
<organism evidence="2 3">
    <name type="scientific">Penicillium brasilianum</name>
    <dbReference type="NCBI Taxonomy" id="104259"/>
    <lineage>
        <taxon>Eukaryota</taxon>
        <taxon>Fungi</taxon>
        <taxon>Dikarya</taxon>
        <taxon>Ascomycota</taxon>
        <taxon>Pezizomycotina</taxon>
        <taxon>Eurotiomycetes</taxon>
        <taxon>Eurotiomycetidae</taxon>
        <taxon>Eurotiales</taxon>
        <taxon>Aspergillaceae</taxon>
        <taxon>Penicillium</taxon>
    </lineage>
</organism>
<evidence type="ECO:0000313" key="2">
    <source>
        <dbReference type="EMBL" id="OOQ90454.1"/>
    </source>
</evidence>
<feature type="compositionally biased region" description="Gly residues" evidence="1">
    <location>
        <begin position="1"/>
        <end position="11"/>
    </location>
</feature>
<dbReference type="EMBL" id="LJBN01000078">
    <property type="protein sequence ID" value="OOQ90454.1"/>
    <property type="molecule type" value="Genomic_DNA"/>
</dbReference>
<evidence type="ECO:0000313" key="3">
    <source>
        <dbReference type="Proteomes" id="UP000190744"/>
    </source>
</evidence>
<evidence type="ECO:0000256" key="1">
    <source>
        <dbReference type="SAM" id="MobiDB-lite"/>
    </source>
</evidence>